<sequence>MPRARQLVTAALAPATAVAAAAALLTAGAGTAAAQPPSSTVMTCGSANPLAWAPSFTWHIRASSGASRPPGGELEPALLLSGDNDLPNPPASLFPIPTTTPYGTQVQVDWHNETTGASGTSVSDEEMLKGKPGIPVNRTWTGVGTVAFTVTARTGGGWWWLNTQNAVCRGTISVLPD</sequence>
<proteinExistence type="predicted"/>
<organism evidence="2 3">
    <name type="scientific">Nocardia carnea</name>
    <dbReference type="NCBI Taxonomy" id="37328"/>
    <lineage>
        <taxon>Bacteria</taxon>
        <taxon>Bacillati</taxon>
        <taxon>Actinomycetota</taxon>
        <taxon>Actinomycetes</taxon>
        <taxon>Mycobacteriales</taxon>
        <taxon>Nocardiaceae</taxon>
        <taxon>Nocardia</taxon>
    </lineage>
</organism>
<reference evidence="2 3" key="1">
    <citation type="submission" date="2024-10" db="EMBL/GenBank/DDBJ databases">
        <title>The Natural Products Discovery Center: Release of the First 8490 Sequenced Strains for Exploring Actinobacteria Biosynthetic Diversity.</title>
        <authorList>
            <person name="Kalkreuter E."/>
            <person name="Kautsar S.A."/>
            <person name="Yang D."/>
            <person name="Bader C.D."/>
            <person name="Teijaro C.N."/>
            <person name="Fluegel L."/>
            <person name="Davis C.M."/>
            <person name="Simpson J.R."/>
            <person name="Lauterbach L."/>
            <person name="Steele A.D."/>
            <person name="Gui C."/>
            <person name="Meng S."/>
            <person name="Li G."/>
            <person name="Viehrig K."/>
            <person name="Ye F."/>
            <person name="Su P."/>
            <person name="Kiefer A.F."/>
            <person name="Nichols A."/>
            <person name="Cepeda A.J."/>
            <person name="Yan W."/>
            <person name="Fan B."/>
            <person name="Jiang Y."/>
            <person name="Adhikari A."/>
            <person name="Zheng C.-J."/>
            <person name="Schuster L."/>
            <person name="Cowan T.M."/>
            <person name="Smanski M.J."/>
            <person name="Chevrette M.G."/>
            <person name="De Carvalho L.P.S."/>
            <person name="Shen B."/>
        </authorList>
    </citation>
    <scope>NUCLEOTIDE SEQUENCE [LARGE SCALE GENOMIC DNA]</scope>
    <source>
        <strain evidence="2 3">NPDC020568</strain>
    </source>
</reference>
<evidence type="ECO:0000256" key="1">
    <source>
        <dbReference type="SAM" id="SignalP"/>
    </source>
</evidence>
<keyword evidence="3" id="KW-1185">Reference proteome</keyword>
<gene>
    <name evidence="2" type="ORF">ACH4WX_00570</name>
</gene>
<dbReference type="EMBL" id="JBIRUQ010000001">
    <property type="protein sequence ID" value="MFI1459193.1"/>
    <property type="molecule type" value="Genomic_DNA"/>
</dbReference>
<keyword evidence="1" id="KW-0732">Signal</keyword>
<evidence type="ECO:0000313" key="3">
    <source>
        <dbReference type="Proteomes" id="UP001611263"/>
    </source>
</evidence>
<evidence type="ECO:0000313" key="2">
    <source>
        <dbReference type="EMBL" id="MFI1459193.1"/>
    </source>
</evidence>
<feature type="signal peptide" evidence="1">
    <location>
        <begin position="1"/>
        <end position="34"/>
    </location>
</feature>
<dbReference type="GeneID" id="93506531"/>
<dbReference type="Proteomes" id="UP001611263">
    <property type="component" value="Unassembled WGS sequence"/>
</dbReference>
<comment type="caution">
    <text evidence="2">The sequence shown here is derived from an EMBL/GenBank/DDBJ whole genome shotgun (WGS) entry which is preliminary data.</text>
</comment>
<dbReference type="RefSeq" id="WP_033241148.1">
    <property type="nucleotide sequence ID" value="NZ_JBIRUQ010000001.1"/>
</dbReference>
<protein>
    <recommendedName>
        <fullName evidence="4">Secreted protein</fullName>
    </recommendedName>
</protein>
<feature type="chain" id="PRO_5046598931" description="Secreted protein" evidence="1">
    <location>
        <begin position="35"/>
        <end position="177"/>
    </location>
</feature>
<name>A0ABW7THS6_9NOCA</name>
<accession>A0ABW7THS6</accession>
<evidence type="ECO:0008006" key="4">
    <source>
        <dbReference type="Google" id="ProtNLM"/>
    </source>
</evidence>